<dbReference type="InterPro" id="IPR002379">
    <property type="entry name" value="ATPase_proteolipid_c-like_dom"/>
</dbReference>
<sequence length="82" mass="8473">MSDAPLLVVAEVKGHIAAIAFGVATVGPGIAIGLIFGLGCLAIARQPELTNVIRQHMILGFAMAEALALIAFVVPFVYANLD</sequence>
<dbReference type="InterPro" id="IPR038662">
    <property type="entry name" value="ATP_synth_F0_csu_sf"/>
</dbReference>
<dbReference type="InterPro" id="IPR020537">
    <property type="entry name" value="ATP_synth_F0_csu_DDCD_BS"/>
</dbReference>
<dbReference type="Proteomes" id="UP001597083">
    <property type="component" value="Unassembled WGS sequence"/>
</dbReference>
<keyword evidence="5 11" id="KW-0812">Transmembrane</keyword>
<organism evidence="13 14">
    <name type="scientific">Actinomadura adrarensis</name>
    <dbReference type="NCBI Taxonomy" id="1819600"/>
    <lineage>
        <taxon>Bacteria</taxon>
        <taxon>Bacillati</taxon>
        <taxon>Actinomycetota</taxon>
        <taxon>Actinomycetes</taxon>
        <taxon>Streptosporangiales</taxon>
        <taxon>Thermomonosporaceae</taxon>
        <taxon>Actinomadura</taxon>
    </lineage>
</organism>
<dbReference type="Gene3D" id="1.20.20.10">
    <property type="entry name" value="F1F0 ATP synthase subunit C"/>
    <property type="match status" value="1"/>
</dbReference>
<dbReference type="PROSITE" id="PS00605">
    <property type="entry name" value="ATPASE_C"/>
    <property type="match status" value="1"/>
</dbReference>
<dbReference type="InterPro" id="IPR035921">
    <property type="entry name" value="F/V-ATP_Csub_sf"/>
</dbReference>
<dbReference type="PANTHER" id="PTHR10031:SF0">
    <property type="entry name" value="ATPASE PROTEIN 9"/>
    <property type="match status" value="1"/>
</dbReference>
<keyword evidence="14" id="KW-1185">Reference proteome</keyword>
<comment type="caution">
    <text evidence="13">The sequence shown here is derived from an EMBL/GenBank/DDBJ whole genome shotgun (WGS) entry which is preliminary data.</text>
</comment>
<comment type="similarity">
    <text evidence="2 11">Belongs to the ATPase C chain family.</text>
</comment>
<protein>
    <recommendedName>
        <fullName evidence="11">ATP synthase subunit c</fullName>
    </recommendedName>
    <alternativeName>
        <fullName evidence="11">ATP synthase F(0) sector subunit c</fullName>
    </alternativeName>
    <alternativeName>
        <fullName evidence="11">F-type ATPase subunit c</fullName>
        <shortName evidence="11">F-ATPase subunit c</shortName>
    </alternativeName>
    <alternativeName>
        <fullName evidence="11">Lipid-binding protein</fullName>
    </alternativeName>
</protein>
<keyword evidence="11" id="KW-1003">Cell membrane</keyword>
<accession>A0ABW3CPC8</accession>
<feature type="domain" description="V-ATPase proteolipid subunit C-like" evidence="12">
    <location>
        <begin position="17"/>
        <end position="76"/>
    </location>
</feature>
<dbReference type="InterPro" id="IPR000454">
    <property type="entry name" value="ATP_synth_F0_csu"/>
</dbReference>
<evidence type="ECO:0000256" key="10">
    <source>
        <dbReference type="ARBA" id="ARBA00023136"/>
    </source>
</evidence>
<evidence type="ECO:0000256" key="9">
    <source>
        <dbReference type="ARBA" id="ARBA00023121"/>
    </source>
</evidence>
<feature type="transmembrane region" description="Helical" evidence="11">
    <location>
        <begin position="56"/>
        <end position="78"/>
    </location>
</feature>
<gene>
    <name evidence="11" type="primary">atpE</name>
    <name evidence="13" type="ORF">ACFQ07_26430</name>
</gene>
<dbReference type="PRINTS" id="PR00124">
    <property type="entry name" value="ATPASEC"/>
</dbReference>
<feature type="transmembrane region" description="Helical" evidence="11">
    <location>
        <begin position="16"/>
        <end position="44"/>
    </location>
</feature>
<dbReference type="PANTHER" id="PTHR10031">
    <property type="entry name" value="ATP SYNTHASE LIPID-BINDING PROTEIN, MITOCHONDRIAL"/>
    <property type="match status" value="1"/>
</dbReference>
<keyword evidence="3 11" id="KW-0813">Transport</keyword>
<evidence type="ECO:0000313" key="13">
    <source>
        <dbReference type="EMBL" id="MFD0855807.1"/>
    </source>
</evidence>
<reference evidence="14" key="1">
    <citation type="journal article" date="2019" name="Int. J. Syst. Evol. Microbiol.">
        <title>The Global Catalogue of Microorganisms (GCM) 10K type strain sequencing project: providing services to taxonomists for standard genome sequencing and annotation.</title>
        <authorList>
            <consortium name="The Broad Institute Genomics Platform"/>
            <consortium name="The Broad Institute Genome Sequencing Center for Infectious Disease"/>
            <person name="Wu L."/>
            <person name="Ma J."/>
        </authorList>
    </citation>
    <scope>NUCLEOTIDE SEQUENCE [LARGE SCALE GENOMIC DNA]</scope>
    <source>
        <strain evidence="14">JCM 31696</strain>
    </source>
</reference>
<dbReference type="Pfam" id="PF00137">
    <property type="entry name" value="ATP-synt_C"/>
    <property type="match status" value="1"/>
</dbReference>
<evidence type="ECO:0000259" key="12">
    <source>
        <dbReference type="Pfam" id="PF00137"/>
    </source>
</evidence>
<dbReference type="CDD" id="cd18121">
    <property type="entry name" value="ATP-synt_Fo_c"/>
    <property type="match status" value="1"/>
</dbReference>
<proteinExistence type="inferred from homology"/>
<keyword evidence="11" id="KW-0066">ATP synthesis</keyword>
<comment type="function">
    <text evidence="11">Key component of the F(0) channel; it plays a direct role in translocation across the membrane. A homomeric c-ring of between 10-14 subunits forms the central stalk rotor element with the F(1) delta and epsilon subunits.</text>
</comment>
<evidence type="ECO:0000256" key="3">
    <source>
        <dbReference type="ARBA" id="ARBA00022448"/>
    </source>
</evidence>
<evidence type="ECO:0000256" key="5">
    <source>
        <dbReference type="ARBA" id="ARBA00022692"/>
    </source>
</evidence>
<evidence type="ECO:0000256" key="7">
    <source>
        <dbReference type="ARBA" id="ARBA00022989"/>
    </source>
</evidence>
<evidence type="ECO:0000256" key="2">
    <source>
        <dbReference type="ARBA" id="ARBA00006704"/>
    </source>
</evidence>
<evidence type="ECO:0000256" key="8">
    <source>
        <dbReference type="ARBA" id="ARBA00023065"/>
    </source>
</evidence>
<keyword evidence="9 11" id="KW-0446">Lipid-binding</keyword>
<feature type="site" description="Reversibly protonated during proton transport" evidence="11">
    <location>
        <position position="65"/>
    </location>
</feature>
<dbReference type="EMBL" id="JBHTIR010003798">
    <property type="protein sequence ID" value="MFD0855807.1"/>
    <property type="molecule type" value="Genomic_DNA"/>
</dbReference>
<evidence type="ECO:0000313" key="14">
    <source>
        <dbReference type="Proteomes" id="UP001597083"/>
    </source>
</evidence>
<dbReference type="HAMAP" id="MF_01396">
    <property type="entry name" value="ATP_synth_c_bact"/>
    <property type="match status" value="1"/>
</dbReference>
<evidence type="ECO:0000256" key="4">
    <source>
        <dbReference type="ARBA" id="ARBA00022547"/>
    </source>
</evidence>
<evidence type="ECO:0000256" key="11">
    <source>
        <dbReference type="HAMAP-Rule" id="MF_01396"/>
    </source>
</evidence>
<evidence type="ECO:0000256" key="1">
    <source>
        <dbReference type="ARBA" id="ARBA00004141"/>
    </source>
</evidence>
<comment type="function">
    <text evidence="11">F(1)F(0) ATP synthase produces ATP from ADP in the presence of a proton or sodium gradient. F-type ATPases consist of two structural domains, F(1) containing the extramembraneous catalytic core and F(0) containing the membrane proton channel, linked together by a central stalk and a peripheral stalk. During catalysis, ATP synthesis in the catalytic domain of F(1) is coupled via a rotary mechanism of the central stalk subunits to proton translocation.</text>
</comment>
<keyword evidence="8 11" id="KW-0406">Ion transport</keyword>
<evidence type="ECO:0000256" key="6">
    <source>
        <dbReference type="ARBA" id="ARBA00022781"/>
    </source>
</evidence>
<keyword evidence="10 11" id="KW-0472">Membrane</keyword>
<dbReference type="SUPFAM" id="SSF81333">
    <property type="entry name" value="F1F0 ATP synthase subunit C"/>
    <property type="match status" value="1"/>
</dbReference>
<comment type="subcellular location">
    <subcellularLocation>
        <location evidence="11">Cell membrane</location>
        <topology evidence="11">Multi-pass membrane protein</topology>
    </subcellularLocation>
    <subcellularLocation>
        <location evidence="1">Membrane</location>
        <topology evidence="1">Multi-pass membrane protein</topology>
    </subcellularLocation>
</comment>
<name>A0ABW3CPC8_9ACTN</name>
<keyword evidence="6 11" id="KW-0375">Hydrogen ion transport</keyword>
<keyword evidence="7 11" id="KW-1133">Transmembrane helix</keyword>
<keyword evidence="4 11" id="KW-0138">CF(0)</keyword>